<accession>A0ABQ3UVY8</accession>
<dbReference type="Gene3D" id="3.40.50.300">
    <property type="entry name" value="P-loop containing nucleotide triphosphate hydrolases"/>
    <property type="match status" value="1"/>
</dbReference>
<dbReference type="Proteomes" id="UP000654345">
    <property type="component" value="Unassembled WGS sequence"/>
</dbReference>
<dbReference type="SUPFAM" id="SSF52540">
    <property type="entry name" value="P-loop containing nucleoside triphosphate hydrolases"/>
    <property type="match status" value="1"/>
</dbReference>
<keyword evidence="2" id="KW-1185">Reference proteome</keyword>
<dbReference type="InterPro" id="IPR027417">
    <property type="entry name" value="P-loop_NTPase"/>
</dbReference>
<sequence length="197" mass="21491">MGKPLLVIVNGLPGAGKTTLARRLGADTHLPVFSRDGIFETLHDGLGGANNELPSQLGSASFALLYYIAGCLLAAGQSLLIEGFFGRPELRGAEFLQLQSTYDFEPLQILCKADGQVLLERFLARVESVERHAGHSDLAWLEDNKERLLQGELTPMALGSQVIAIDTTTPDSFEYAELLQQVRQALANDRVQQVRSI</sequence>
<reference evidence="1 2" key="1">
    <citation type="journal article" date="2021" name="Int. J. Syst. Evol. Microbiol.">
        <title>Reticulibacter mediterranei gen. nov., sp. nov., within the new family Reticulibacteraceae fam. nov., and Ktedonospora formicarum gen. nov., sp. nov., Ktedonobacter robiniae sp. nov., Dictyobacter formicarum sp. nov. and Dictyobacter arantiisoli sp. nov., belonging to the class Ktedonobacteria.</title>
        <authorList>
            <person name="Yabe S."/>
            <person name="Zheng Y."/>
            <person name="Wang C.M."/>
            <person name="Sakai Y."/>
            <person name="Abe K."/>
            <person name="Yokota A."/>
            <person name="Donadio S."/>
            <person name="Cavaletti L."/>
            <person name="Monciardini P."/>
        </authorList>
    </citation>
    <scope>NUCLEOTIDE SEQUENCE [LARGE SCALE GENOMIC DNA]</scope>
    <source>
        <strain evidence="1 2">SOSP1-30</strain>
    </source>
</reference>
<comment type="caution">
    <text evidence="1">The sequence shown here is derived from an EMBL/GenBank/DDBJ whole genome shotgun (WGS) entry which is preliminary data.</text>
</comment>
<dbReference type="EMBL" id="BNJG01000002">
    <property type="protein sequence ID" value="GHO56844.1"/>
    <property type="molecule type" value="Genomic_DNA"/>
</dbReference>
<dbReference type="PANTHER" id="PTHR37807">
    <property type="entry name" value="OS07G0160300 PROTEIN"/>
    <property type="match status" value="1"/>
</dbReference>
<gene>
    <name evidence="1" type="ORF">KSB_53190</name>
</gene>
<evidence type="ECO:0000313" key="1">
    <source>
        <dbReference type="EMBL" id="GHO56844.1"/>
    </source>
</evidence>
<organism evidence="1 2">
    <name type="scientific">Ktedonobacter robiniae</name>
    <dbReference type="NCBI Taxonomy" id="2778365"/>
    <lineage>
        <taxon>Bacteria</taxon>
        <taxon>Bacillati</taxon>
        <taxon>Chloroflexota</taxon>
        <taxon>Ktedonobacteria</taxon>
        <taxon>Ktedonobacterales</taxon>
        <taxon>Ktedonobacteraceae</taxon>
        <taxon>Ktedonobacter</taxon>
    </lineage>
</organism>
<dbReference type="Pfam" id="PF13671">
    <property type="entry name" value="AAA_33"/>
    <property type="match status" value="1"/>
</dbReference>
<dbReference type="PANTHER" id="PTHR37807:SF3">
    <property type="entry name" value="OS07G0160300 PROTEIN"/>
    <property type="match status" value="1"/>
</dbReference>
<name>A0ABQ3UVY8_9CHLR</name>
<evidence type="ECO:0008006" key="3">
    <source>
        <dbReference type="Google" id="ProtNLM"/>
    </source>
</evidence>
<dbReference type="RefSeq" id="WP_201373299.1">
    <property type="nucleotide sequence ID" value="NZ_BNJG01000002.1"/>
</dbReference>
<protein>
    <recommendedName>
        <fullName evidence="3">Serine protease</fullName>
    </recommendedName>
</protein>
<proteinExistence type="predicted"/>
<evidence type="ECO:0000313" key="2">
    <source>
        <dbReference type="Proteomes" id="UP000654345"/>
    </source>
</evidence>